<proteinExistence type="predicted"/>
<evidence type="ECO:0000313" key="1">
    <source>
        <dbReference type="EMBL" id="KAB1064539.1"/>
    </source>
</evidence>
<dbReference type="AlphaFoldDB" id="A0A6N6M4W4"/>
<dbReference type="OrthoDB" id="5292580at2"/>
<dbReference type="Proteomes" id="UP000435357">
    <property type="component" value="Unassembled WGS sequence"/>
</dbReference>
<sequence length="283" mass="31700">MLVKDGRNALRFADSTSQRLKMTILKLSIRFWRERNNTDMKKILFVVLCVGMSTMTSAQILNDLKKSAEKAVNGDEQVTKSDLTKEEVTKGLKEALGKGAEFAVRSASRKGGFNQNPLIRIPFPEEAKAAKDVALKAGLDDQVEKFETTMNRAAEKASAEAVDILKEAVVNMTVEDAFAILNGTDTAATHYLRTQTMSQLTERFKPIVSKSIDEVNLTKYWEPIISTYNKNPFKKEKVNPDLDAYVTQKALDGLFTMIKKEEKNIRINPKARATEILQKVFGS</sequence>
<dbReference type="Pfam" id="PF13852">
    <property type="entry name" value="DUF4197"/>
    <property type="match status" value="1"/>
</dbReference>
<accession>A0A6N6M4W4</accession>
<keyword evidence="2" id="KW-1185">Reference proteome</keyword>
<reference evidence="1 2" key="1">
    <citation type="submission" date="2019-09" db="EMBL/GenBank/DDBJ databases">
        <title>Genomes of Cryomorphaceae.</title>
        <authorList>
            <person name="Bowman J.P."/>
        </authorList>
    </citation>
    <scope>NUCLEOTIDE SEQUENCE [LARGE SCALE GENOMIC DNA]</scope>
    <source>
        <strain evidence="1 2">KCTC 52047</strain>
    </source>
</reference>
<dbReference type="InterPro" id="IPR025245">
    <property type="entry name" value="DUF4197"/>
</dbReference>
<gene>
    <name evidence="1" type="ORF">F3059_07530</name>
</gene>
<name>A0A6N6M4W4_9FLAO</name>
<evidence type="ECO:0000313" key="2">
    <source>
        <dbReference type="Proteomes" id="UP000435357"/>
    </source>
</evidence>
<dbReference type="EMBL" id="WACR01000005">
    <property type="protein sequence ID" value="KAB1064539.1"/>
    <property type="molecule type" value="Genomic_DNA"/>
</dbReference>
<comment type="caution">
    <text evidence="1">The sequence shown here is derived from an EMBL/GenBank/DDBJ whole genome shotgun (WGS) entry which is preliminary data.</text>
</comment>
<protein>
    <submittedName>
        <fullName evidence="1">DUF4197 domain-containing protein</fullName>
    </submittedName>
</protein>
<organism evidence="1 2">
    <name type="scientific">Salibacter halophilus</name>
    <dbReference type="NCBI Taxonomy" id="1803916"/>
    <lineage>
        <taxon>Bacteria</taxon>
        <taxon>Pseudomonadati</taxon>
        <taxon>Bacteroidota</taxon>
        <taxon>Flavobacteriia</taxon>
        <taxon>Flavobacteriales</taxon>
        <taxon>Salibacteraceae</taxon>
        <taxon>Salibacter</taxon>
    </lineage>
</organism>